<proteinExistence type="predicted"/>
<evidence type="ECO:0000256" key="2">
    <source>
        <dbReference type="SAM" id="MobiDB-lite"/>
    </source>
</evidence>
<dbReference type="PANTHER" id="PTHR46594">
    <property type="entry name" value="P-TYPE CATION-TRANSPORTING ATPASE"/>
    <property type="match status" value="1"/>
</dbReference>
<organism evidence="4 5">
    <name type="scientific">Protopolystoma xenopodis</name>
    <dbReference type="NCBI Taxonomy" id="117903"/>
    <lineage>
        <taxon>Eukaryota</taxon>
        <taxon>Metazoa</taxon>
        <taxon>Spiralia</taxon>
        <taxon>Lophotrochozoa</taxon>
        <taxon>Platyhelminthes</taxon>
        <taxon>Monogenea</taxon>
        <taxon>Polyopisthocotylea</taxon>
        <taxon>Polystomatidea</taxon>
        <taxon>Polystomatidae</taxon>
        <taxon>Protopolystoma</taxon>
    </lineage>
</organism>
<keyword evidence="1" id="KW-0479">Metal-binding</keyword>
<dbReference type="EMBL" id="CAAALY010257054">
    <property type="protein sequence ID" value="VEL38153.1"/>
    <property type="molecule type" value="Genomic_DNA"/>
</dbReference>
<protein>
    <recommendedName>
        <fullName evidence="6">Cation-transporting P-type ATPase C-terminal domain-containing protein</fullName>
    </recommendedName>
</protein>
<evidence type="ECO:0000256" key="1">
    <source>
        <dbReference type="ARBA" id="ARBA00022723"/>
    </source>
</evidence>
<dbReference type="InterPro" id="IPR036412">
    <property type="entry name" value="HAD-like_sf"/>
</dbReference>
<reference evidence="4" key="1">
    <citation type="submission" date="2018-11" db="EMBL/GenBank/DDBJ databases">
        <authorList>
            <consortium name="Pathogen Informatics"/>
        </authorList>
    </citation>
    <scope>NUCLEOTIDE SEQUENCE</scope>
</reference>
<comment type="caution">
    <text evidence="4">The sequence shown here is derived from an EMBL/GenBank/DDBJ whole genome shotgun (WGS) entry which is preliminary data.</text>
</comment>
<dbReference type="AlphaFoldDB" id="A0A3S5FGH3"/>
<feature type="region of interest" description="Disordered" evidence="2">
    <location>
        <begin position="40"/>
        <end position="76"/>
    </location>
</feature>
<dbReference type="PRINTS" id="PR00119">
    <property type="entry name" value="CATATPASE"/>
</dbReference>
<dbReference type="NCBIfam" id="TIGR01494">
    <property type="entry name" value="ATPase_P-type"/>
    <property type="match status" value="1"/>
</dbReference>
<evidence type="ECO:0000313" key="4">
    <source>
        <dbReference type="EMBL" id="VEL38153.1"/>
    </source>
</evidence>
<name>A0A3S5FGH3_9PLAT</name>
<keyword evidence="3" id="KW-0472">Membrane</keyword>
<dbReference type="InterPro" id="IPR001757">
    <property type="entry name" value="P_typ_ATPase"/>
</dbReference>
<dbReference type="GO" id="GO:0016020">
    <property type="term" value="C:membrane"/>
    <property type="evidence" value="ECO:0007669"/>
    <property type="project" value="InterPro"/>
</dbReference>
<evidence type="ECO:0000313" key="5">
    <source>
        <dbReference type="Proteomes" id="UP000784294"/>
    </source>
</evidence>
<feature type="transmembrane region" description="Helical" evidence="3">
    <location>
        <begin position="187"/>
        <end position="209"/>
    </location>
</feature>
<sequence length="269" mass="29415">MFSSLPIDINDHEASAVYCHLNHHATSDCENGWSNLTKEGQTLPSSRFKNNDNASAEQKRTCTKRHSGALTQKERQRRLQQRLRQRLYEARRSLNLSGKISAREYYSRCPCVCLSQPSGSREYIAMVGDGINDSPALAQADVGIAIGCGADVAVEAADVVLVRNSLVDLVAAIDLSRATVKRIRCNFVAATMYNMLGIPIAAGCFLPLGIDLSPWMASAAMAASSVSVLCLSLLLRLWRKPKSHQLVTPEYLSLLESEGLDPNTVKSHP</sequence>
<dbReference type="Proteomes" id="UP000784294">
    <property type="component" value="Unassembled WGS sequence"/>
</dbReference>
<evidence type="ECO:0008006" key="6">
    <source>
        <dbReference type="Google" id="ProtNLM"/>
    </source>
</evidence>
<dbReference type="GO" id="GO:0005524">
    <property type="term" value="F:ATP binding"/>
    <property type="evidence" value="ECO:0007669"/>
    <property type="project" value="InterPro"/>
</dbReference>
<dbReference type="SUPFAM" id="SSF56784">
    <property type="entry name" value="HAD-like"/>
    <property type="match status" value="1"/>
</dbReference>
<dbReference type="Gene3D" id="3.40.50.1000">
    <property type="entry name" value="HAD superfamily/HAD-like"/>
    <property type="match status" value="1"/>
</dbReference>
<keyword evidence="5" id="KW-1185">Reference proteome</keyword>
<gene>
    <name evidence="4" type="ORF">PXEA_LOCUS31593</name>
</gene>
<dbReference type="GO" id="GO:0016887">
    <property type="term" value="F:ATP hydrolysis activity"/>
    <property type="evidence" value="ECO:0007669"/>
    <property type="project" value="InterPro"/>
</dbReference>
<dbReference type="InterPro" id="IPR023214">
    <property type="entry name" value="HAD_sf"/>
</dbReference>
<feature type="transmembrane region" description="Helical" evidence="3">
    <location>
        <begin position="215"/>
        <end position="235"/>
    </location>
</feature>
<dbReference type="OrthoDB" id="432719at2759"/>
<keyword evidence="3" id="KW-1133">Transmembrane helix</keyword>
<accession>A0A3S5FGH3</accession>
<evidence type="ECO:0000256" key="3">
    <source>
        <dbReference type="SAM" id="Phobius"/>
    </source>
</evidence>
<keyword evidence="3" id="KW-0812">Transmembrane</keyword>
<dbReference type="PANTHER" id="PTHR46594:SF4">
    <property type="entry name" value="P-TYPE CATION-TRANSPORTING ATPASE"/>
    <property type="match status" value="1"/>
</dbReference>
<feature type="compositionally biased region" description="Polar residues" evidence="2">
    <location>
        <begin position="40"/>
        <end position="56"/>
    </location>
</feature>
<dbReference type="PRINTS" id="PR00120">
    <property type="entry name" value="HATPASE"/>
</dbReference>
<dbReference type="GO" id="GO:0046872">
    <property type="term" value="F:metal ion binding"/>
    <property type="evidence" value="ECO:0007669"/>
    <property type="project" value="UniProtKB-KW"/>
</dbReference>